<dbReference type="InterPro" id="IPR013556">
    <property type="entry name" value="Flag_M-ring_C"/>
</dbReference>
<feature type="domain" description="Flagellar M-ring C-terminal" evidence="6">
    <location>
        <begin position="247"/>
        <end position="370"/>
    </location>
</feature>
<evidence type="ECO:0000313" key="8">
    <source>
        <dbReference type="Proteomes" id="UP000036367"/>
    </source>
</evidence>
<feature type="transmembrane region" description="Helical" evidence="4">
    <location>
        <begin position="21"/>
        <end position="39"/>
    </location>
</feature>
<dbReference type="OrthoDB" id="268872at2"/>
<dbReference type="GO" id="GO:0016020">
    <property type="term" value="C:membrane"/>
    <property type="evidence" value="ECO:0007669"/>
    <property type="project" value="UniProtKB-SubCell"/>
</dbReference>
<dbReference type="InterPro" id="IPR045851">
    <property type="entry name" value="AMP-bd_C_sf"/>
</dbReference>
<keyword evidence="7" id="KW-0282">Flagellum</keyword>
<dbReference type="PANTHER" id="PTHR30046:SF0">
    <property type="entry name" value="FLAGELLAR M-RING PROTEIN"/>
    <property type="match status" value="1"/>
</dbReference>
<dbReference type="STRING" id="595434.RISK_004367"/>
<evidence type="ECO:0000256" key="4">
    <source>
        <dbReference type="SAM" id="Phobius"/>
    </source>
</evidence>
<keyword evidence="4" id="KW-0812">Transmembrane</keyword>
<dbReference type="PATRIC" id="fig|595434.4.peg.4144"/>
<keyword evidence="2 4" id="KW-0472">Membrane</keyword>
<proteinExistence type="predicted"/>
<feature type="compositionally biased region" description="Polar residues" evidence="3">
    <location>
        <begin position="303"/>
        <end position="312"/>
    </location>
</feature>
<gene>
    <name evidence="7" type="ORF">RISK_004367</name>
</gene>
<keyword evidence="4" id="KW-1133">Transmembrane helix</keyword>
<dbReference type="PANTHER" id="PTHR30046">
    <property type="entry name" value="FLAGELLAR M-RING PROTEIN"/>
    <property type="match status" value="1"/>
</dbReference>
<comment type="caution">
    <text evidence="7">The sequence shown here is derived from an EMBL/GenBank/DDBJ whole genome shotgun (WGS) entry which is preliminary data.</text>
</comment>
<evidence type="ECO:0000259" key="6">
    <source>
        <dbReference type="Pfam" id="PF08345"/>
    </source>
</evidence>
<keyword evidence="7" id="KW-0969">Cilium</keyword>
<dbReference type="Pfam" id="PF01514">
    <property type="entry name" value="YscJ_FliF"/>
    <property type="match status" value="1"/>
</dbReference>
<dbReference type="InterPro" id="IPR043427">
    <property type="entry name" value="YscJ/FliF"/>
</dbReference>
<organism evidence="7 8">
    <name type="scientific">Rhodopirellula islandica</name>
    <dbReference type="NCBI Taxonomy" id="595434"/>
    <lineage>
        <taxon>Bacteria</taxon>
        <taxon>Pseudomonadati</taxon>
        <taxon>Planctomycetota</taxon>
        <taxon>Planctomycetia</taxon>
        <taxon>Pirellulales</taxon>
        <taxon>Pirellulaceae</taxon>
        <taxon>Rhodopirellula</taxon>
    </lineage>
</organism>
<evidence type="ECO:0000256" key="3">
    <source>
        <dbReference type="SAM" id="MobiDB-lite"/>
    </source>
</evidence>
<comment type="subcellular location">
    <subcellularLocation>
        <location evidence="1">Membrane</location>
    </subcellularLocation>
</comment>
<evidence type="ECO:0000256" key="2">
    <source>
        <dbReference type="ARBA" id="ARBA00023136"/>
    </source>
</evidence>
<dbReference type="Pfam" id="PF08345">
    <property type="entry name" value="YscJ_FliF_C"/>
    <property type="match status" value="1"/>
</dbReference>
<accession>A0A0J1BAQ5</accession>
<protein>
    <submittedName>
        <fullName evidence="7">Flagellar M-ring protein FliF</fullName>
    </submittedName>
</protein>
<reference evidence="7" key="1">
    <citation type="submission" date="2015-05" db="EMBL/GenBank/DDBJ databases">
        <title>Permanent draft genome of Rhodopirellula islandicus K833.</title>
        <authorList>
            <person name="Kizina J."/>
            <person name="Richter M."/>
            <person name="Glockner F.O."/>
            <person name="Harder J."/>
        </authorList>
    </citation>
    <scope>NUCLEOTIDE SEQUENCE [LARGE SCALE GENOMIC DNA]</scope>
    <source>
        <strain evidence="7">K833</strain>
    </source>
</reference>
<sequence>MLQNALDQFRSIYSTMPVPSRIIAGLLLTAIIVAMGFLVRGSSTPTSEYLLGGRSFSERDLDAAEVAFGNADLRGWTRDGRRIKIPIESRSEFLKALESSASLPLSLRTSVQAAIEKASPFESNEQRVARELNAKLLDIARSIMMFNDIRTARVEYDQGERMGLSRARTQSASVTIEPEGIQPLPRARVMQIKDLVQASFAGMSIDDVVVTDTNGSSSFDLADDDDPLSRKRREEEERFEMKIRNHLMGYGKIHVATHVEIDPTMSTEKASLSYADQPTTLNETSRKRETESSRPTPGGVPGAQTNALSSNRPVKLDATAQTSKTKEDERTSNRVAGQEYSTTRMAGLPVKRVKVSIGLPQSYYKKVWTKQQLEANPGQTVDDIKPLETADLVALKEQTETEIQQAVTALLPDVAAGEDRFPLVQVWDYIDLPEPALDAPATATIALSWLSDSWQTLAMLGLAAAALLIARSSVKSLSGNADPTDFKEGFGLELPAPPITVEEQADKVEAMEITGGSLKDELVALVEDNPEVAANVIRSWVGEAA</sequence>
<dbReference type="EMBL" id="LECT01000035">
    <property type="protein sequence ID" value="KLU03576.1"/>
    <property type="molecule type" value="Genomic_DNA"/>
</dbReference>
<dbReference type="InterPro" id="IPR006182">
    <property type="entry name" value="FliF_N_dom"/>
</dbReference>
<name>A0A0J1BAQ5_RHOIS</name>
<evidence type="ECO:0000256" key="1">
    <source>
        <dbReference type="ARBA" id="ARBA00004370"/>
    </source>
</evidence>
<dbReference type="Proteomes" id="UP000036367">
    <property type="component" value="Unassembled WGS sequence"/>
</dbReference>
<keyword evidence="7" id="KW-0966">Cell projection</keyword>
<keyword evidence="8" id="KW-1185">Reference proteome</keyword>
<feature type="compositionally biased region" description="Polar residues" evidence="3">
    <location>
        <begin position="268"/>
        <end position="283"/>
    </location>
</feature>
<dbReference type="RefSeq" id="WP_047815645.1">
    <property type="nucleotide sequence ID" value="NZ_LECT01000035.1"/>
</dbReference>
<dbReference type="AlphaFoldDB" id="A0A0J1BAQ5"/>
<feature type="region of interest" description="Disordered" evidence="3">
    <location>
        <begin position="213"/>
        <end position="235"/>
    </location>
</feature>
<evidence type="ECO:0000313" key="7">
    <source>
        <dbReference type="EMBL" id="KLU03576.1"/>
    </source>
</evidence>
<evidence type="ECO:0000259" key="5">
    <source>
        <dbReference type="Pfam" id="PF01514"/>
    </source>
</evidence>
<feature type="region of interest" description="Disordered" evidence="3">
    <location>
        <begin position="268"/>
        <end position="336"/>
    </location>
</feature>
<feature type="domain" description="Flagellar M-ring N-terminal" evidence="5">
    <location>
        <begin position="79"/>
        <end position="216"/>
    </location>
</feature>
<dbReference type="Gene3D" id="3.30.300.30">
    <property type="match status" value="1"/>
</dbReference>